<dbReference type="InterPro" id="IPR036849">
    <property type="entry name" value="Enolase-like_C_sf"/>
</dbReference>
<dbReference type="InterPro" id="IPR034593">
    <property type="entry name" value="DgoD-like"/>
</dbReference>
<dbReference type="CDD" id="cd03316">
    <property type="entry name" value="MR_like"/>
    <property type="match status" value="1"/>
</dbReference>
<dbReference type="PROSITE" id="PS00908">
    <property type="entry name" value="MR_MLE_1"/>
    <property type="match status" value="1"/>
</dbReference>
<dbReference type="Gene3D" id="3.20.20.120">
    <property type="entry name" value="Enolase-like C-terminal domain"/>
    <property type="match status" value="1"/>
</dbReference>
<protein>
    <submittedName>
        <fullName evidence="3">Gluconate dehydratase</fullName>
        <ecNumber evidence="3">4.2.1.39</ecNumber>
    </submittedName>
</protein>
<dbReference type="GO" id="GO:0009063">
    <property type="term" value="P:amino acid catabolic process"/>
    <property type="evidence" value="ECO:0007669"/>
    <property type="project" value="InterPro"/>
</dbReference>
<dbReference type="InterPro" id="IPR029065">
    <property type="entry name" value="Enolase_C-like"/>
</dbReference>
<dbReference type="KEGG" id="lpav:PLANPX_3319"/>
<dbReference type="EMBL" id="AP021861">
    <property type="protein sequence ID" value="BBO33707.1"/>
    <property type="molecule type" value="Genomic_DNA"/>
</dbReference>
<dbReference type="SFLD" id="SFLDG00179">
    <property type="entry name" value="mandelate_racemase"/>
    <property type="match status" value="1"/>
</dbReference>
<dbReference type="Pfam" id="PF02746">
    <property type="entry name" value="MR_MLE_N"/>
    <property type="match status" value="1"/>
</dbReference>
<dbReference type="GO" id="GO:0047929">
    <property type="term" value="F:gluconate dehydratase activity"/>
    <property type="evidence" value="ECO:0007669"/>
    <property type="project" value="UniProtKB-EC"/>
</dbReference>
<sequence length="423" mass="47438">MKIVKIETLRFDAQSADSWQAENKVARQAMPNNLWVRIHTDDGLVGLGETYYTPRALSAVIHDIYAPLLLGRDALDIENHWNNCFSLANFCGYAGAEMRALSAIDFALWDLAGQHLGQPIYNLLGGRNRDRIQVYNTCVSTGTNRDLDDIMEGRAGQVAESLLAQGVRAMKIWPFDQFGPTLAGPTRPKEPVVMWGGKTAAGTLGHSITNEEIRRGCAIVEDIRRAVGDRMEIAIEGHARWDLPAATRIAKALEPLDIMWLEEIMPPDNVDAYVRLKTETSIPICQSERVFTRYHMRPWVEKHAADIIMPDFSWCGGFTEGRKICSLADTYFLPVTSHDTIGPVGLWTAAHLMLHIPNAMTMETVRGYIDGWYNEVVTDKIKVVEGHLFLDGKPGLGTQLRDDFMSRPDAVWEATTIDSLKRW</sequence>
<keyword evidence="4" id="KW-1185">Reference proteome</keyword>
<dbReference type="PANTHER" id="PTHR48080:SF2">
    <property type="entry name" value="D-GALACTONATE DEHYDRATASE"/>
    <property type="match status" value="1"/>
</dbReference>
<dbReference type="Gene3D" id="3.30.390.10">
    <property type="entry name" value="Enolase-like, N-terminal domain"/>
    <property type="match status" value="1"/>
</dbReference>
<dbReference type="RefSeq" id="WP_152099428.1">
    <property type="nucleotide sequence ID" value="NZ_AP021861.1"/>
</dbReference>
<dbReference type="Proteomes" id="UP000326837">
    <property type="component" value="Chromosome"/>
</dbReference>
<keyword evidence="1 3" id="KW-0456">Lyase</keyword>
<evidence type="ECO:0000259" key="2">
    <source>
        <dbReference type="SMART" id="SM00922"/>
    </source>
</evidence>
<dbReference type="InterPro" id="IPR018110">
    <property type="entry name" value="Mandel_Rmase/mucon_lact_enz_CS"/>
</dbReference>
<dbReference type="InterPro" id="IPR029017">
    <property type="entry name" value="Enolase-like_N"/>
</dbReference>
<dbReference type="Pfam" id="PF13378">
    <property type="entry name" value="MR_MLE_C"/>
    <property type="match status" value="1"/>
</dbReference>
<accession>A0A5K7XCH0</accession>
<dbReference type="EC" id="4.2.1.39" evidence="3"/>
<evidence type="ECO:0000313" key="4">
    <source>
        <dbReference type="Proteomes" id="UP000326837"/>
    </source>
</evidence>
<dbReference type="PANTHER" id="PTHR48080">
    <property type="entry name" value="D-GALACTONATE DEHYDRATASE-RELATED"/>
    <property type="match status" value="1"/>
</dbReference>
<reference evidence="4" key="1">
    <citation type="submission" date="2019-10" db="EMBL/GenBank/DDBJ databases">
        <title>Lacipirellula parvula gen. nov., sp. nov., representing a lineage of planctomycetes widespread in freshwater anoxic habitats, and description of the family Lacipirellulaceae.</title>
        <authorList>
            <person name="Dedysh S.N."/>
            <person name="Kulichevskaya I.S."/>
            <person name="Beletsky A.V."/>
            <person name="Rakitin A.L."/>
            <person name="Mardanov A.V."/>
            <person name="Ivanova A.A."/>
            <person name="Saltykova V.X."/>
            <person name="Rijpstra W.I.C."/>
            <person name="Sinninghe Damste J.S."/>
            <person name="Ravin N.V."/>
        </authorList>
    </citation>
    <scope>NUCLEOTIDE SEQUENCE [LARGE SCALE GENOMIC DNA]</scope>
    <source>
        <strain evidence="4">PX69</strain>
    </source>
</reference>
<feature type="domain" description="Mandelate racemase/muconate lactonizing enzyme C-terminal" evidence="2">
    <location>
        <begin position="152"/>
        <end position="283"/>
    </location>
</feature>
<evidence type="ECO:0000256" key="1">
    <source>
        <dbReference type="ARBA" id="ARBA00023239"/>
    </source>
</evidence>
<organism evidence="3 4">
    <name type="scientific">Lacipirellula parvula</name>
    <dbReference type="NCBI Taxonomy" id="2650471"/>
    <lineage>
        <taxon>Bacteria</taxon>
        <taxon>Pseudomonadati</taxon>
        <taxon>Planctomycetota</taxon>
        <taxon>Planctomycetia</taxon>
        <taxon>Pirellulales</taxon>
        <taxon>Lacipirellulaceae</taxon>
        <taxon>Lacipirellula</taxon>
    </lineage>
</organism>
<name>A0A5K7XCH0_9BACT</name>
<evidence type="ECO:0000313" key="3">
    <source>
        <dbReference type="EMBL" id="BBO33707.1"/>
    </source>
</evidence>
<dbReference type="SUPFAM" id="SSF51604">
    <property type="entry name" value="Enolase C-terminal domain-like"/>
    <property type="match status" value="1"/>
</dbReference>
<dbReference type="AlphaFoldDB" id="A0A5K7XCH0"/>
<gene>
    <name evidence="3" type="ORF">PLANPX_3319</name>
</gene>
<dbReference type="SMART" id="SM00922">
    <property type="entry name" value="MR_MLE"/>
    <property type="match status" value="1"/>
</dbReference>
<dbReference type="InterPro" id="IPR013342">
    <property type="entry name" value="Mandelate_racemase_C"/>
</dbReference>
<dbReference type="SFLD" id="SFLDS00001">
    <property type="entry name" value="Enolase"/>
    <property type="match status" value="1"/>
</dbReference>
<dbReference type="InterPro" id="IPR013341">
    <property type="entry name" value="Mandelate_racemase_N_dom"/>
</dbReference>
<proteinExistence type="predicted"/>
<dbReference type="SUPFAM" id="SSF54826">
    <property type="entry name" value="Enolase N-terminal domain-like"/>
    <property type="match status" value="1"/>
</dbReference>